<evidence type="ECO:0000313" key="3">
    <source>
        <dbReference type="Proteomes" id="UP000596661"/>
    </source>
</evidence>
<dbReference type="EMBL" id="UZAU01000067">
    <property type="status" value="NOT_ANNOTATED_CDS"/>
    <property type="molecule type" value="Genomic_DNA"/>
</dbReference>
<reference evidence="2" key="1">
    <citation type="submission" date="2018-11" db="EMBL/GenBank/DDBJ databases">
        <authorList>
            <person name="Grassa J C."/>
        </authorList>
    </citation>
    <scope>NUCLEOTIDE SEQUENCE [LARGE SCALE GENOMIC DNA]</scope>
</reference>
<evidence type="ECO:0000313" key="2">
    <source>
        <dbReference type="EnsemblPlants" id="cds.evm.model.01.2282"/>
    </source>
</evidence>
<dbReference type="Gramene" id="evm.model.01.2282">
    <property type="protein sequence ID" value="cds.evm.model.01.2282"/>
    <property type="gene ID" value="evm.TU.01.2282"/>
</dbReference>
<feature type="compositionally biased region" description="Polar residues" evidence="1">
    <location>
        <begin position="99"/>
        <end position="111"/>
    </location>
</feature>
<dbReference type="Proteomes" id="UP000596661">
    <property type="component" value="Chromosome 1"/>
</dbReference>
<reference evidence="2" key="2">
    <citation type="submission" date="2021-03" db="UniProtKB">
        <authorList>
            <consortium name="EnsemblPlants"/>
        </authorList>
    </citation>
    <scope>IDENTIFICATION</scope>
</reference>
<protein>
    <submittedName>
        <fullName evidence="2">Uncharacterized protein</fullName>
    </submittedName>
</protein>
<name>A0A803NKJ1_CANSA</name>
<organism evidence="2 3">
    <name type="scientific">Cannabis sativa</name>
    <name type="common">Hemp</name>
    <name type="synonym">Marijuana</name>
    <dbReference type="NCBI Taxonomy" id="3483"/>
    <lineage>
        <taxon>Eukaryota</taxon>
        <taxon>Viridiplantae</taxon>
        <taxon>Streptophyta</taxon>
        <taxon>Embryophyta</taxon>
        <taxon>Tracheophyta</taxon>
        <taxon>Spermatophyta</taxon>
        <taxon>Magnoliopsida</taxon>
        <taxon>eudicotyledons</taxon>
        <taxon>Gunneridae</taxon>
        <taxon>Pentapetalae</taxon>
        <taxon>rosids</taxon>
        <taxon>fabids</taxon>
        <taxon>Rosales</taxon>
        <taxon>Cannabaceae</taxon>
        <taxon>Cannabis</taxon>
    </lineage>
</organism>
<feature type="region of interest" description="Disordered" evidence="1">
    <location>
        <begin position="1"/>
        <end position="160"/>
    </location>
</feature>
<proteinExistence type="predicted"/>
<feature type="compositionally biased region" description="Basic and acidic residues" evidence="1">
    <location>
        <begin position="29"/>
        <end position="39"/>
    </location>
</feature>
<feature type="compositionally biased region" description="Basic residues" evidence="1">
    <location>
        <begin position="143"/>
        <end position="160"/>
    </location>
</feature>
<accession>A0A803NKJ1</accession>
<feature type="compositionally biased region" description="Basic and acidic residues" evidence="1">
    <location>
        <begin position="57"/>
        <end position="70"/>
    </location>
</feature>
<dbReference type="EnsemblPlants" id="evm.model.01.2282">
    <property type="protein sequence ID" value="cds.evm.model.01.2282"/>
    <property type="gene ID" value="evm.TU.01.2282"/>
</dbReference>
<sequence>MLAKPHRTKGGVSSWLSQEHQKGRTLQKRPKDNATKDIRLSPSTKEVARRPKTSRPKAKERCHLPTKKAETLPSNGVLNGESARTREAHPFRKNPSPPSISTTLRKLTTSHCVPEPRCLKKKTHGTLRSEEKRKKNNAPKPKLSPKKGHRNSPSPKTKRR</sequence>
<keyword evidence="3" id="KW-1185">Reference proteome</keyword>
<dbReference type="AlphaFoldDB" id="A0A803NKJ1"/>
<evidence type="ECO:0000256" key="1">
    <source>
        <dbReference type="SAM" id="MobiDB-lite"/>
    </source>
</evidence>